<keyword evidence="2 6" id="KW-0032">Aminotransferase</keyword>
<dbReference type="InterPro" id="IPR015421">
    <property type="entry name" value="PyrdxlP-dep_Trfase_major"/>
</dbReference>
<evidence type="ECO:0000313" key="6">
    <source>
        <dbReference type="EMBL" id="MDT0345442.1"/>
    </source>
</evidence>
<organism evidence="6 7">
    <name type="scientific">Streptomyces litchfieldiae</name>
    <dbReference type="NCBI Taxonomy" id="3075543"/>
    <lineage>
        <taxon>Bacteria</taxon>
        <taxon>Bacillati</taxon>
        <taxon>Actinomycetota</taxon>
        <taxon>Actinomycetes</taxon>
        <taxon>Kitasatosporales</taxon>
        <taxon>Streptomycetaceae</taxon>
        <taxon>Streptomyces</taxon>
    </lineage>
</organism>
<dbReference type="Pfam" id="PF00155">
    <property type="entry name" value="Aminotran_1_2"/>
    <property type="match status" value="1"/>
</dbReference>
<feature type="domain" description="Aminotransferase class I/classII large" evidence="5">
    <location>
        <begin position="77"/>
        <end position="425"/>
    </location>
</feature>
<comment type="caution">
    <text evidence="6">The sequence shown here is derived from an EMBL/GenBank/DDBJ whole genome shotgun (WGS) entry which is preliminary data.</text>
</comment>
<evidence type="ECO:0000259" key="5">
    <source>
        <dbReference type="Pfam" id="PF00155"/>
    </source>
</evidence>
<reference evidence="7" key="1">
    <citation type="submission" date="2023-07" db="EMBL/GenBank/DDBJ databases">
        <title>30 novel species of actinomycetes from the DSMZ collection.</title>
        <authorList>
            <person name="Nouioui I."/>
        </authorList>
    </citation>
    <scope>NUCLEOTIDE SEQUENCE [LARGE SCALE GENOMIC DNA]</scope>
    <source>
        <strain evidence="7">DSM 44938</strain>
    </source>
</reference>
<dbReference type="SUPFAM" id="SSF53383">
    <property type="entry name" value="PLP-dependent transferases"/>
    <property type="match status" value="1"/>
</dbReference>
<name>A0ABU2MUW7_9ACTN</name>
<dbReference type="InterPro" id="IPR050859">
    <property type="entry name" value="Class-I_PLP-dep_aminotransf"/>
</dbReference>
<dbReference type="InterPro" id="IPR004839">
    <property type="entry name" value="Aminotransferase_I/II_large"/>
</dbReference>
<sequence>MTGPGVRLAAEELHPALSDPVLDAMSFLNEIMARHPDAVSFAPGAPHLSHFDDLDPDRYVRRYVAHVAARRGVSERRARQVLFEYGPSRGLIGDLVARALHADYGCAVPERSVVITVGAQEAMFLALRVLGRTPDDVLAVVNPSYVGIIGAARLLGMPVVAVNDTDDGPDLAQLAAECRRLRAEGRRVRALYVAPDFANPSGTYLPAGARRRLLELAEREDFLILEDTAYGFTGPAARRAPTLKALDPGARVVLLGTFAKICLPGARVGFAVADQPVAAARGERLLADDLAAAKSMVTVNTSPLAQAVIGGMLLEHGGSLAALGRARAELYNANLAHLLDALERHATGPDLHGRVTWHRPRGGFFVRMRLPVPADAALLERCAAVHKVLWTPMSPFYLDGSGTHEIRLSCSYLDPGEIDDGVARLAGFLRSLPDTRRRSP</sequence>
<dbReference type="Gene3D" id="3.90.1150.10">
    <property type="entry name" value="Aspartate Aminotransferase, domain 1"/>
    <property type="match status" value="1"/>
</dbReference>
<dbReference type="InterPro" id="IPR015424">
    <property type="entry name" value="PyrdxlP-dep_Trfase"/>
</dbReference>
<evidence type="ECO:0000313" key="7">
    <source>
        <dbReference type="Proteomes" id="UP001183246"/>
    </source>
</evidence>
<dbReference type="InterPro" id="IPR015422">
    <property type="entry name" value="PyrdxlP-dep_Trfase_small"/>
</dbReference>
<evidence type="ECO:0000256" key="1">
    <source>
        <dbReference type="ARBA" id="ARBA00001933"/>
    </source>
</evidence>
<dbReference type="PANTHER" id="PTHR42790">
    <property type="entry name" value="AMINOTRANSFERASE"/>
    <property type="match status" value="1"/>
</dbReference>
<dbReference type="EMBL" id="JAVREL010000014">
    <property type="protein sequence ID" value="MDT0345442.1"/>
    <property type="molecule type" value="Genomic_DNA"/>
</dbReference>
<keyword evidence="7" id="KW-1185">Reference proteome</keyword>
<keyword evidence="3" id="KW-0808">Transferase</keyword>
<evidence type="ECO:0000256" key="2">
    <source>
        <dbReference type="ARBA" id="ARBA00022576"/>
    </source>
</evidence>
<comment type="cofactor">
    <cofactor evidence="1">
        <name>pyridoxal 5'-phosphate</name>
        <dbReference type="ChEBI" id="CHEBI:597326"/>
    </cofactor>
</comment>
<dbReference type="PANTHER" id="PTHR42790:SF19">
    <property type="entry name" value="KYNURENINE_ALPHA-AMINOADIPATE AMINOTRANSFERASE, MITOCHONDRIAL"/>
    <property type="match status" value="1"/>
</dbReference>
<evidence type="ECO:0000256" key="3">
    <source>
        <dbReference type="ARBA" id="ARBA00022679"/>
    </source>
</evidence>
<evidence type="ECO:0000256" key="4">
    <source>
        <dbReference type="ARBA" id="ARBA00022898"/>
    </source>
</evidence>
<accession>A0ABU2MUW7</accession>
<protein>
    <submittedName>
        <fullName evidence="6">PLP-dependent aminotransferase family protein</fullName>
    </submittedName>
</protein>
<dbReference type="Gene3D" id="3.40.640.10">
    <property type="entry name" value="Type I PLP-dependent aspartate aminotransferase-like (Major domain)"/>
    <property type="match status" value="1"/>
</dbReference>
<dbReference type="Proteomes" id="UP001183246">
    <property type="component" value="Unassembled WGS sequence"/>
</dbReference>
<dbReference type="RefSeq" id="WP_311706573.1">
    <property type="nucleotide sequence ID" value="NZ_JAVREL010000014.1"/>
</dbReference>
<proteinExistence type="predicted"/>
<keyword evidence="4" id="KW-0663">Pyridoxal phosphate</keyword>
<dbReference type="GO" id="GO:0008483">
    <property type="term" value="F:transaminase activity"/>
    <property type="evidence" value="ECO:0007669"/>
    <property type="project" value="UniProtKB-KW"/>
</dbReference>
<dbReference type="CDD" id="cd00609">
    <property type="entry name" value="AAT_like"/>
    <property type="match status" value="1"/>
</dbReference>
<gene>
    <name evidence="6" type="ORF">RM590_22980</name>
</gene>